<name>A0A218ZF80_9HELO</name>
<dbReference type="EMBL" id="MZNU01000038">
    <property type="protein sequence ID" value="OWP06677.1"/>
    <property type="molecule type" value="Genomic_DNA"/>
</dbReference>
<feature type="compositionally biased region" description="Basic and acidic residues" evidence="2">
    <location>
        <begin position="15"/>
        <end position="34"/>
    </location>
</feature>
<evidence type="ECO:0000256" key="2">
    <source>
        <dbReference type="SAM" id="MobiDB-lite"/>
    </source>
</evidence>
<feature type="coiled-coil region" evidence="1">
    <location>
        <begin position="264"/>
        <end position="330"/>
    </location>
</feature>
<gene>
    <name evidence="3" type="ORF">B2J93_5156</name>
</gene>
<protein>
    <submittedName>
        <fullName evidence="3">Uncharacterized protein</fullName>
    </submittedName>
</protein>
<feature type="compositionally biased region" description="Acidic residues" evidence="2">
    <location>
        <begin position="388"/>
        <end position="397"/>
    </location>
</feature>
<dbReference type="AlphaFoldDB" id="A0A218ZF80"/>
<dbReference type="InParanoid" id="A0A218ZF80"/>
<feature type="compositionally biased region" description="Basic and acidic residues" evidence="2">
    <location>
        <begin position="44"/>
        <end position="53"/>
    </location>
</feature>
<evidence type="ECO:0000313" key="3">
    <source>
        <dbReference type="EMBL" id="OWP06677.1"/>
    </source>
</evidence>
<feature type="compositionally biased region" description="Polar residues" evidence="2">
    <location>
        <begin position="73"/>
        <end position="85"/>
    </location>
</feature>
<feature type="compositionally biased region" description="Basic and acidic residues" evidence="2">
    <location>
        <begin position="425"/>
        <end position="445"/>
    </location>
</feature>
<evidence type="ECO:0000313" key="4">
    <source>
        <dbReference type="Proteomes" id="UP000242519"/>
    </source>
</evidence>
<comment type="caution">
    <text evidence="3">The sequence shown here is derived from an EMBL/GenBank/DDBJ whole genome shotgun (WGS) entry which is preliminary data.</text>
</comment>
<evidence type="ECO:0000256" key="1">
    <source>
        <dbReference type="SAM" id="Coils"/>
    </source>
</evidence>
<feature type="region of interest" description="Disordered" evidence="2">
    <location>
        <begin position="1"/>
        <end position="85"/>
    </location>
</feature>
<sequence length="445" mass="50521">MFAPMSNTHIVTKVEPPRISKPESERRKSHDAPKVKCGSNASRLADHARDLSKASKKSSIESLDLRGDRESVSPATSTRENSDWATTLKKKSLKERLSESINNTRESLIPSNSSKAHRLDGTDYFPKTTDDNCSRTQSNPSITTTIEFLRLAADTPTPAPRMKRVEDVLRYIPDEVPANAPTPPLTFEESASQSFLACSIDLLIQQNPLIETDLTLLKKSLRDHETRFAATKAISDSTMHKKVWEAMMKVETLEKRVAGKDDLVAALYAKIDIHEHNIEKLNDSLKSARVRLFDLDILIQKKDRQADFDRRDYTSAVIRLEREKRALVEKTGIMEQELQTAKVKARTQQVAKEQAIKHTDGMRKSYGFYREYHDKQNNLYKTYFSGFDPEEDEENDENDKSPQDGEIADVEQREGTIGRLSSAESAHEKSTDFERDATLCNEDSR</sequence>
<feature type="region of interest" description="Disordered" evidence="2">
    <location>
        <begin position="385"/>
        <end position="445"/>
    </location>
</feature>
<accession>A0A218ZF80</accession>
<reference evidence="3 4" key="1">
    <citation type="submission" date="2017-04" db="EMBL/GenBank/DDBJ databases">
        <title>Draft genome sequence of Marssonina coronaria NL1: causal agent of apple blotch.</title>
        <authorList>
            <person name="Cheng Q."/>
        </authorList>
    </citation>
    <scope>NUCLEOTIDE SEQUENCE [LARGE SCALE GENOMIC DNA]</scope>
    <source>
        <strain evidence="3 4">NL1</strain>
    </source>
</reference>
<keyword evidence="4" id="KW-1185">Reference proteome</keyword>
<dbReference type="Proteomes" id="UP000242519">
    <property type="component" value="Unassembled WGS sequence"/>
</dbReference>
<proteinExistence type="predicted"/>
<keyword evidence="1" id="KW-0175">Coiled coil</keyword>
<organism evidence="3 4">
    <name type="scientific">Diplocarpon coronariae</name>
    <dbReference type="NCBI Taxonomy" id="2795749"/>
    <lineage>
        <taxon>Eukaryota</taxon>
        <taxon>Fungi</taxon>
        <taxon>Dikarya</taxon>
        <taxon>Ascomycota</taxon>
        <taxon>Pezizomycotina</taxon>
        <taxon>Leotiomycetes</taxon>
        <taxon>Helotiales</taxon>
        <taxon>Drepanopezizaceae</taxon>
        <taxon>Diplocarpon</taxon>
    </lineage>
</organism>
<dbReference type="OrthoDB" id="3550125at2759"/>
<feature type="compositionally biased region" description="Polar residues" evidence="2">
    <location>
        <begin position="1"/>
        <end position="10"/>
    </location>
</feature>